<name>A0A8S3ZU24_9EUPU</name>
<evidence type="ECO:0000256" key="10">
    <source>
        <dbReference type="ARBA" id="ARBA00022989"/>
    </source>
</evidence>
<evidence type="ECO:0000256" key="6">
    <source>
        <dbReference type="ARBA" id="ARBA00022679"/>
    </source>
</evidence>
<dbReference type="GO" id="GO:0016020">
    <property type="term" value="C:membrane"/>
    <property type="evidence" value="ECO:0007669"/>
    <property type="project" value="UniProtKB-SubCell"/>
</dbReference>
<sequence>MARMISSEGPISLWFGMMSIHTVTQEGRDNLWAKTKAALKYIYDHHLNDADWFLKADDDTYTVVENLRYFLHDISPTQPVYFGRKFKAVVPTGYMSGGAGYVLSKEAVKRLVKQGFEDSGKCRGDGGGAEDVEMGKCLHNVGVEAGDTRDELGRERFHPFIPEHHLIPDILPKDMWYWSYNYYPAKQGQECCSDYAITFHYVPPNMMYVLEYLIYHLKPYGIHTFITPEQQQNIPREAQHKAGQIGVLIVWNILKKSKNRMQL</sequence>
<comment type="subcellular location">
    <subcellularLocation>
        <location evidence="1">Membrane</location>
        <topology evidence="1">Single-pass type II membrane protein</topology>
    </subcellularLocation>
</comment>
<keyword evidence="8" id="KW-0547">Nucleotide-binding</keyword>
<gene>
    <name evidence="13" type="ORF">CUNI_LOCUS18342</name>
</gene>
<dbReference type="GO" id="GO:0000166">
    <property type="term" value="F:nucleotide binding"/>
    <property type="evidence" value="ECO:0007669"/>
    <property type="project" value="UniProtKB-KW"/>
</dbReference>
<protein>
    <recommendedName>
        <fullName evidence="4">N-acetylgalactosaminide beta-1,3-galactosyltransferase</fullName>
        <ecNumber evidence="4">2.4.1.122</ecNumber>
    </recommendedName>
</protein>
<dbReference type="InterPro" id="IPR026050">
    <property type="entry name" value="C1GALT1/C1GALT1_chp1"/>
</dbReference>
<keyword evidence="7" id="KW-0812">Transmembrane</keyword>
<evidence type="ECO:0000313" key="13">
    <source>
        <dbReference type="EMBL" id="CAG5132784.1"/>
    </source>
</evidence>
<keyword evidence="11" id="KW-0472">Membrane</keyword>
<dbReference type="Proteomes" id="UP000678393">
    <property type="component" value="Unassembled WGS sequence"/>
</dbReference>
<comment type="caution">
    <text evidence="13">The sequence shown here is derived from an EMBL/GenBank/DDBJ whole genome shotgun (WGS) entry which is preliminary data.</text>
</comment>
<dbReference type="InterPro" id="IPR003378">
    <property type="entry name" value="Fringe-like_glycosylTrfase"/>
</dbReference>
<evidence type="ECO:0000256" key="1">
    <source>
        <dbReference type="ARBA" id="ARBA00004606"/>
    </source>
</evidence>
<evidence type="ECO:0000256" key="9">
    <source>
        <dbReference type="ARBA" id="ARBA00022968"/>
    </source>
</evidence>
<dbReference type="PANTHER" id="PTHR23033">
    <property type="entry name" value="BETA1,3-GALACTOSYLTRANSFERASE"/>
    <property type="match status" value="1"/>
</dbReference>
<evidence type="ECO:0000256" key="4">
    <source>
        <dbReference type="ARBA" id="ARBA00012557"/>
    </source>
</evidence>
<accession>A0A8S3ZU24</accession>
<evidence type="ECO:0000256" key="7">
    <source>
        <dbReference type="ARBA" id="ARBA00022692"/>
    </source>
</evidence>
<dbReference type="GO" id="GO:0016263">
    <property type="term" value="F:glycoprotein-N-acetylgalactosamine 3-beta-galactosyltransferase activity"/>
    <property type="evidence" value="ECO:0007669"/>
    <property type="project" value="UniProtKB-EC"/>
</dbReference>
<comment type="pathway">
    <text evidence="2">Protein modification; protein glycosylation.</text>
</comment>
<keyword evidence="10" id="KW-1133">Transmembrane helix</keyword>
<evidence type="ECO:0000256" key="2">
    <source>
        <dbReference type="ARBA" id="ARBA00004922"/>
    </source>
</evidence>
<dbReference type="PANTHER" id="PTHR23033:SF14">
    <property type="entry name" value="GLYCOPROTEIN-N-ACETYLGALACTOSAMINE 3-BETA-GALACTOSYLTRANSFERASE 1-RELATED"/>
    <property type="match status" value="1"/>
</dbReference>
<evidence type="ECO:0000256" key="3">
    <source>
        <dbReference type="ARBA" id="ARBA00006462"/>
    </source>
</evidence>
<keyword evidence="9" id="KW-0735">Signal-anchor</keyword>
<dbReference type="EC" id="2.4.1.122" evidence="4"/>
<keyword evidence="14" id="KW-1185">Reference proteome</keyword>
<dbReference type="AlphaFoldDB" id="A0A8S3ZU24"/>
<dbReference type="Gene3D" id="3.90.550.50">
    <property type="match status" value="1"/>
</dbReference>
<keyword evidence="6" id="KW-0808">Transferase</keyword>
<proteinExistence type="inferred from homology"/>
<evidence type="ECO:0000256" key="11">
    <source>
        <dbReference type="ARBA" id="ARBA00023136"/>
    </source>
</evidence>
<dbReference type="OrthoDB" id="414175at2759"/>
<keyword evidence="5" id="KW-0328">Glycosyltransferase</keyword>
<evidence type="ECO:0000256" key="8">
    <source>
        <dbReference type="ARBA" id="ARBA00022741"/>
    </source>
</evidence>
<organism evidence="13 14">
    <name type="scientific">Candidula unifasciata</name>
    <dbReference type="NCBI Taxonomy" id="100452"/>
    <lineage>
        <taxon>Eukaryota</taxon>
        <taxon>Metazoa</taxon>
        <taxon>Spiralia</taxon>
        <taxon>Lophotrochozoa</taxon>
        <taxon>Mollusca</taxon>
        <taxon>Gastropoda</taxon>
        <taxon>Heterobranchia</taxon>
        <taxon>Euthyneura</taxon>
        <taxon>Panpulmonata</taxon>
        <taxon>Eupulmonata</taxon>
        <taxon>Stylommatophora</taxon>
        <taxon>Helicina</taxon>
        <taxon>Helicoidea</taxon>
        <taxon>Geomitridae</taxon>
        <taxon>Candidula</taxon>
    </lineage>
</organism>
<evidence type="ECO:0000259" key="12">
    <source>
        <dbReference type="Pfam" id="PF02434"/>
    </source>
</evidence>
<evidence type="ECO:0000313" key="14">
    <source>
        <dbReference type="Proteomes" id="UP000678393"/>
    </source>
</evidence>
<dbReference type="EMBL" id="CAJHNH020005646">
    <property type="protein sequence ID" value="CAG5132784.1"/>
    <property type="molecule type" value="Genomic_DNA"/>
</dbReference>
<feature type="domain" description="Fringe-like glycosyltransferase" evidence="12">
    <location>
        <begin position="40"/>
        <end position="144"/>
    </location>
</feature>
<reference evidence="13" key="1">
    <citation type="submission" date="2021-04" db="EMBL/GenBank/DDBJ databases">
        <authorList>
            <consortium name="Molecular Ecology Group"/>
        </authorList>
    </citation>
    <scope>NUCLEOTIDE SEQUENCE</scope>
</reference>
<evidence type="ECO:0000256" key="5">
    <source>
        <dbReference type="ARBA" id="ARBA00022676"/>
    </source>
</evidence>
<comment type="similarity">
    <text evidence="3">Belongs to the glycosyltransferase 31 family. Beta3-Gal-T subfamily.</text>
</comment>
<dbReference type="Pfam" id="PF02434">
    <property type="entry name" value="Fringe"/>
    <property type="match status" value="1"/>
</dbReference>